<keyword evidence="1" id="KW-1185">Reference proteome</keyword>
<sequence length="767" mass="89173">MAFYREHVKQYGADFDRAFSDLFQSIDENPYVLTKELFEAEMELARKVRTSLHELDLINRKIQRCASLGIPPCSLDPLELTKNYRNTSNLFECLRSRWSCWMSITPMDIEKLYKEIVQLYEDSAIIEFPLEIHMNEKSSKEEMKINKMYQGILQSHQDTTTNQYPNRIDGTQINDAKMIMVDRAPLVRKDDNAKRFAHKKHPTFQIRIRALGDREDQVHGFKATVDFVTAMSSSDDVPKADSEEIVSAGKLSKLKEARSTIQHKYQIDNNGWAVFDTDDEESLSEYDIDEHKALQAQFEDVKLNRAGRCPNVNNRCYLRAKCVLRLQLNEQGGQVLSIPMTTLSQPFLVFKNDVATEKGLGEYIWDILRTLDSNDKQEEWDFGINDSLPLPTKVSNEPEEEVKNKEGVNWRAIKALLKNYLHVVVPGARPLHEEEINTLQYMLFMPLLIDIKRLPREFRDRAIAKFEEYLFGGYGARTRLQGVERIQYRLLRDSVRDHVVVKRRYFLGPKCISVIDGVVTPLNHSVWQWYYHVIHIIRDKAESLYNRKRDCPRVNNTPVNRNVCPSMMTKLFNESYITICSQEMVEKTFKAILEKDKKKDQETKAIFMRFDEHLSSICFSYSPHFSKNLPMNAYRTVEELKKMEHGVIDMLMLCEVAFKCKYLIALVEKRASFARKDAVLEARAVRDQKFVPRRPLEVDVDTGFPPPAVRSVFVLRDVQQGDIITDEQLDREIAFNVLDDDQSSTVTSMSLASTVRSVARQLFRLKF</sequence>
<accession>A0A914VK72</accession>
<evidence type="ECO:0000313" key="1">
    <source>
        <dbReference type="Proteomes" id="UP000887566"/>
    </source>
</evidence>
<reference evidence="2" key="1">
    <citation type="submission" date="2022-11" db="UniProtKB">
        <authorList>
            <consortium name="WormBaseParasite"/>
        </authorList>
    </citation>
    <scope>IDENTIFICATION</scope>
</reference>
<dbReference type="Proteomes" id="UP000887566">
    <property type="component" value="Unplaced"/>
</dbReference>
<protein>
    <submittedName>
        <fullName evidence="2">Uncharacterized protein</fullName>
    </submittedName>
</protein>
<dbReference type="WBParaSite" id="PSAMB.scaffold2075size25590.g16217.t1">
    <property type="protein sequence ID" value="PSAMB.scaffold2075size25590.g16217.t1"/>
    <property type="gene ID" value="PSAMB.scaffold2075size25590.g16217"/>
</dbReference>
<proteinExistence type="predicted"/>
<dbReference type="AlphaFoldDB" id="A0A914VK72"/>
<name>A0A914VK72_9BILA</name>
<organism evidence="1 2">
    <name type="scientific">Plectus sambesii</name>
    <dbReference type="NCBI Taxonomy" id="2011161"/>
    <lineage>
        <taxon>Eukaryota</taxon>
        <taxon>Metazoa</taxon>
        <taxon>Ecdysozoa</taxon>
        <taxon>Nematoda</taxon>
        <taxon>Chromadorea</taxon>
        <taxon>Plectida</taxon>
        <taxon>Plectina</taxon>
        <taxon>Plectoidea</taxon>
        <taxon>Plectidae</taxon>
        <taxon>Plectus</taxon>
    </lineage>
</organism>
<evidence type="ECO:0000313" key="2">
    <source>
        <dbReference type="WBParaSite" id="PSAMB.scaffold2075size25590.g16217.t1"/>
    </source>
</evidence>